<evidence type="ECO:0000256" key="7">
    <source>
        <dbReference type="SAM" id="Phobius"/>
    </source>
</evidence>
<feature type="transmembrane region" description="Helical" evidence="7">
    <location>
        <begin position="86"/>
        <end position="103"/>
    </location>
</feature>
<feature type="transmembrane region" description="Helical" evidence="7">
    <location>
        <begin position="115"/>
        <end position="131"/>
    </location>
</feature>
<gene>
    <name evidence="9" type="ORF">RM445_23045</name>
</gene>
<dbReference type="Gene3D" id="1.20.1720.10">
    <property type="entry name" value="Multidrug resistance protein D"/>
    <property type="match status" value="1"/>
</dbReference>
<name>A0ABU2NG13_9PSEU</name>
<feature type="domain" description="Major facilitator superfamily (MFS) profile" evidence="8">
    <location>
        <begin position="20"/>
        <end position="470"/>
    </location>
</feature>
<feature type="transmembrane region" description="Helical" evidence="7">
    <location>
        <begin position="408"/>
        <end position="427"/>
    </location>
</feature>
<proteinExistence type="predicted"/>
<dbReference type="Pfam" id="PF07690">
    <property type="entry name" value="MFS_1"/>
    <property type="match status" value="1"/>
</dbReference>
<feature type="transmembrane region" description="Helical" evidence="7">
    <location>
        <begin position="173"/>
        <end position="194"/>
    </location>
</feature>
<dbReference type="EMBL" id="JAVREJ010000018">
    <property type="protein sequence ID" value="MDT0352408.1"/>
    <property type="molecule type" value="Genomic_DNA"/>
</dbReference>
<keyword evidence="2" id="KW-0813">Transport</keyword>
<reference evidence="10" key="1">
    <citation type="submission" date="2023-07" db="EMBL/GenBank/DDBJ databases">
        <title>30 novel species of actinomycetes from the DSMZ collection.</title>
        <authorList>
            <person name="Nouioui I."/>
        </authorList>
    </citation>
    <scope>NUCLEOTIDE SEQUENCE [LARGE SCALE GENOMIC DNA]</scope>
    <source>
        <strain evidence="10">DSM 45834</strain>
    </source>
</reference>
<feature type="transmembrane region" description="Helical" evidence="7">
    <location>
        <begin position="143"/>
        <end position="161"/>
    </location>
</feature>
<evidence type="ECO:0000256" key="6">
    <source>
        <dbReference type="ARBA" id="ARBA00023136"/>
    </source>
</evidence>
<dbReference type="PANTHER" id="PTHR42718:SF46">
    <property type="entry name" value="BLR6921 PROTEIN"/>
    <property type="match status" value="1"/>
</dbReference>
<dbReference type="Proteomes" id="UP001183202">
    <property type="component" value="Unassembled WGS sequence"/>
</dbReference>
<evidence type="ECO:0000256" key="5">
    <source>
        <dbReference type="ARBA" id="ARBA00022989"/>
    </source>
</evidence>
<dbReference type="Pfam" id="PF13620">
    <property type="entry name" value="CarboxypepD_reg"/>
    <property type="match status" value="2"/>
</dbReference>
<dbReference type="SUPFAM" id="SSF49464">
    <property type="entry name" value="Carboxypeptidase regulatory domain-like"/>
    <property type="match status" value="1"/>
</dbReference>
<dbReference type="PROSITE" id="PS50850">
    <property type="entry name" value="MFS"/>
    <property type="match status" value="1"/>
</dbReference>
<dbReference type="Gene3D" id="2.60.40.1120">
    <property type="entry name" value="Carboxypeptidase-like, regulatory domain"/>
    <property type="match status" value="2"/>
</dbReference>
<dbReference type="SUPFAM" id="SSF49478">
    <property type="entry name" value="Cna protein B-type domain"/>
    <property type="match status" value="1"/>
</dbReference>
<feature type="transmembrane region" description="Helical" evidence="7">
    <location>
        <begin position="273"/>
        <end position="292"/>
    </location>
</feature>
<feature type="transmembrane region" description="Helical" evidence="7">
    <location>
        <begin position="56"/>
        <end position="74"/>
    </location>
</feature>
<feature type="transmembrane region" description="Helical" evidence="7">
    <location>
        <begin position="236"/>
        <end position="253"/>
    </location>
</feature>
<evidence type="ECO:0000256" key="4">
    <source>
        <dbReference type="ARBA" id="ARBA00022692"/>
    </source>
</evidence>
<dbReference type="PANTHER" id="PTHR42718">
    <property type="entry name" value="MAJOR FACILITATOR SUPERFAMILY MULTIDRUG TRANSPORTER MFSC"/>
    <property type="match status" value="1"/>
</dbReference>
<keyword evidence="6 7" id="KW-0472">Membrane</keyword>
<dbReference type="InterPro" id="IPR020846">
    <property type="entry name" value="MFS_dom"/>
</dbReference>
<evidence type="ECO:0000313" key="10">
    <source>
        <dbReference type="Proteomes" id="UP001183202"/>
    </source>
</evidence>
<dbReference type="RefSeq" id="WP_311558914.1">
    <property type="nucleotide sequence ID" value="NZ_JAVREJ010000018.1"/>
</dbReference>
<dbReference type="CDD" id="cd17504">
    <property type="entry name" value="MFS_MMR_MDR_like"/>
    <property type="match status" value="1"/>
</dbReference>
<comment type="subcellular location">
    <subcellularLocation>
        <location evidence="1">Cell membrane</location>
        <topology evidence="1">Multi-pass membrane protein</topology>
    </subcellularLocation>
</comment>
<dbReference type="SUPFAM" id="SSF103473">
    <property type="entry name" value="MFS general substrate transporter"/>
    <property type="match status" value="1"/>
</dbReference>
<dbReference type="InterPro" id="IPR008969">
    <property type="entry name" value="CarboxyPept-like_regulatory"/>
</dbReference>
<keyword evidence="3" id="KW-1003">Cell membrane</keyword>
<accession>A0ABU2NG13</accession>
<feature type="transmembrane region" description="Helical" evidence="7">
    <location>
        <begin position="340"/>
        <end position="358"/>
    </location>
</feature>
<feature type="transmembrane region" description="Helical" evidence="7">
    <location>
        <begin position="304"/>
        <end position="328"/>
    </location>
</feature>
<organism evidence="9 10">
    <name type="scientific">Pseudonocardia charpentierae</name>
    <dbReference type="NCBI Taxonomy" id="3075545"/>
    <lineage>
        <taxon>Bacteria</taxon>
        <taxon>Bacillati</taxon>
        <taxon>Actinomycetota</taxon>
        <taxon>Actinomycetes</taxon>
        <taxon>Pseudonocardiales</taxon>
        <taxon>Pseudonocardiaceae</taxon>
        <taxon>Pseudonocardia</taxon>
    </lineage>
</organism>
<evidence type="ECO:0000256" key="2">
    <source>
        <dbReference type="ARBA" id="ARBA00022448"/>
    </source>
</evidence>
<keyword evidence="4 7" id="KW-0812">Transmembrane</keyword>
<feature type="transmembrane region" description="Helical" evidence="7">
    <location>
        <begin position="447"/>
        <end position="465"/>
    </location>
</feature>
<evidence type="ECO:0000256" key="3">
    <source>
        <dbReference type="ARBA" id="ARBA00022475"/>
    </source>
</evidence>
<evidence type="ECO:0000313" key="9">
    <source>
        <dbReference type="EMBL" id="MDT0352408.1"/>
    </source>
</evidence>
<feature type="transmembrane region" description="Helical" evidence="7">
    <location>
        <begin position="206"/>
        <end position="224"/>
    </location>
</feature>
<keyword evidence="5 7" id="KW-1133">Transmembrane helix</keyword>
<evidence type="ECO:0000256" key="1">
    <source>
        <dbReference type="ARBA" id="ARBA00004651"/>
    </source>
</evidence>
<dbReference type="InterPro" id="IPR036259">
    <property type="entry name" value="MFS_trans_sf"/>
</dbReference>
<comment type="caution">
    <text evidence="9">The sequence shown here is derived from an EMBL/GenBank/DDBJ whole genome shotgun (WGS) entry which is preliminary data.</text>
</comment>
<feature type="transmembrane region" description="Helical" evidence="7">
    <location>
        <begin position="364"/>
        <end position="387"/>
    </location>
</feature>
<protein>
    <submittedName>
        <fullName evidence="9">MFS transporter</fullName>
    </submittedName>
</protein>
<dbReference type="Gene3D" id="1.20.1250.20">
    <property type="entry name" value="MFS general substrate transporter like domains"/>
    <property type="match status" value="1"/>
</dbReference>
<evidence type="ECO:0000259" key="8">
    <source>
        <dbReference type="PROSITE" id="PS50850"/>
    </source>
</evidence>
<keyword evidence="10" id="KW-1185">Reference proteome</keyword>
<sequence length="679" mass="70537">MAAPATTTAPPARAVNTSAMVAALCLSGTVVALQQTLVVPLLPDFPEILGTTTGNASWLVTSTLLVGAVATPIVSRLADMIGKRRMMVVCMLVMVAGSVIAALRPNFALVVTGRALQGFAAALIPVGISILRDELPREKVPSAVALMSATLGIGGGIGLPASGLIYEHLGWQAIFWGSAAIGVALIVAVLVIVPESAIRTRGRFDYLGAVLLSVALTSLLLAISKGGTWGWTSERTLGLFLVALVILVVWVPFELRVNQPIVDIRTSTRRPVLLTNIASLLVGFAMFGNLLATTQQLQLPVSTGYGFGTTVVVAGLYMLPSSLAMVVFAPVSAGIIRRSGAKITLIIGCLLLAVGYVARVFLTAAVWQVILGATIVSVGTAIGYAAMPTLIMRAVPITETASANGLNTLLRAVGTSTSSAAVAAALSSVTIDVDGATLPSLEAFQDIFWIAAVASLVAAAVAFALPPPQRLAAGAGISEPAKAVPDGEVKGEGREHEIVVRGVVLHDDRRPIRHAVVSVLSTEGESVDWSRADNDGSYSVVLPGPGRYIVVSSAEGWAPRSEILEFTGAATKQHIRLTEPLSLCGTITTGGRPLGQALVSVTRPTGESVATVRTDLAGHYRIPVPPTGRYILTVVDPHTQWVRSRQVPIIAAQSNTVDIDVESDDLSAAARHVLPGVGL</sequence>
<dbReference type="InterPro" id="IPR011701">
    <property type="entry name" value="MFS"/>
</dbReference>